<dbReference type="PANTHER" id="PTHR30399:SF1">
    <property type="entry name" value="UTP PYROPHOSPHATASE"/>
    <property type="match status" value="1"/>
</dbReference>
<organism evidence="2">
    <name type="scientific">hydrothermal vent metagenome</name>
    <dbReference type="NCBI Taxonomy" id="652676"/>
    <lineage>
        <taxon>unclassified sequences</taxon>
        <taxon>metagenomes</taxon>
        <taxon>ecological metagenomes</taxon>
    </lineage>
</organism>
<dbReference type="InterPro" id="IPR053136">
    <property type="entry name" value="UTP_pyrophosphatase-like"/>
</dbReference>
<evidence type="ECO:0000313" key="2">
    <source>
        <dbReference type="EMBL" id="VAW04637.1"/>
    </source>
</evidence>
<proteinExistence type="predicted"/>
<dbReference type="GO" id="GO:0008237">
    <property type="term" value="F:metallopeptidase activity"/>
    <property type="evidence" value="ECO:0007669"/>
    <property type="project" value="UniProtKB-KW"/>
</dbReference>
<protein>
    <submittedName>
        <fullName evidence="2">Zinc metalloprotease</fullName>
    </submittedName>
</protein>
<keyword evidence="2" id="KW-0482">Metalloprotease</keyword>
<sequence>MPINHITRTEINIGERPVPLIARVNRRAKRLILKVDPVAGEILVTAPTKRSLPEAIAFAHERSEWIAGQLDEKLRARAFAEGMRIPYRGMLHTIIRDGGPRAPVRIDNEYLPVIRVGGDDAHLNRRLVDWMKREARKALTERVGHYCAQLGKKHRALRIRDTRSRWGSCSSDATLSFSWRLIMAPDDILSYVAAHECVHLEHMNHSPAFWRRVATLGVDARAAENWFNAHGAALFSHGAQAA</sequence>
<dbReference type="AlphaFoldDB" id="A0A3B0SU83"/>
<keyword evidence="2" id="KW-0645">Protease</keyword>
<dbReference type="GO" id="GO:0006508">
    <property type="term" value="P:proteolysis"/>
    <property type="evidence" value="ECO:0007669"/>
    <property type="project" value="UniProtKB-KW"/>
</dbReference>
<name>A0A3B0SU83_9ZZZZ</name>
<reference evidence="2" key="1">
    <citation type="submission" date="2018-06" db="EMBL/GenBank/DDBJ databases">
        <authorList>
            <person name="Zhirakovskaya E."/>
        </authorList>
    </citation>
    <scope>NUCLEOTIDE SEQUENCE</scope>
</reference>
<dbReference type="CDD" id="cd07344">
    <property type="entry name" value="M48_yhfN_like"/>
    <property type="match status" value="1"/>
</dbReference>
<dbReference type="Pfam" id="PF01863">
    <property type="entry name" value="YgjP-like"/>
    <property type="match status" value="1"/>
</dbReference>
<dbReference type="InterPro" id="IPR002725">
    <property type="entry name" value="YgjP-like_metallopeptidase"/>
</dbReference>
<keyword evidence="2" id="KW-0378">Hydrolase</keyword>
<dbReference type="PANTHER" id="PTHR30399">
    <property type="entry name" value="UNCHARACTERIZED PROTEIN YGJP"/>
    <property type="match status" value="1"/>
</dbReference>
<accession>A0A3B0SU83</accession>
<gene>
    <name evidence="2" type="ORF">MNBD_ALPHA05-596</name>
</gene>
<feature type="domain" description="YgjP-like metallopeptidase" evidence="1">
    <location>
        <begin position="30"/>
        <end position="230"/>
    </location>
</feature>
<dbReference type="Gene3D" id="3.30.2010.10">
    <property type="entry name" value="Metalloproteases ('zincins'), catalytic domain"/>
    <property type="match status" value="1"/>
</dbReference>
<dbReference type="EMBL" id="UOEH01000443">
    <property type="protein sequence ID" value="VAW04637.1"/>
    <property type="molecule type" value="Genomic_DNA"/>
</dbReference>
<evidence type="ECO:0000259" key="1">
    <source>
        <dbReference type="Pfam" id="PF01863"/>
    </source>
</evidence>